<feature type="compositionally biased region" description="Polar residues" evidence="15">
    <location>
        <begin position="300"/>
        <end position="314"/>
    </location>
</feature>
<feature type="region of interest" description="Disordered" evidence="15">
    <location>
        <begin position="516"/>
        <end position="535"/>
    </location>
</feature>
<dbReference type="InterPro" id="IPR002641">
    <property type="entry name" value="PNPLA_dom"/>
</dbReference>
<evidence type="ECO:0000313" key="19">
    <source>
        <dbReference type="Proteomes" id="UP001182556"/>
    </source>
</evidence>
<feature type="short sequence motif" description="GXSXG" evidence="13">
    <location>
        <begin position="1376"/>
        <end position="1380"/>
    </location>
</feature>
<evidence type="ECO:0000256" key="4">
    <source>
        <dbReference type="ARBA" id="ARBA00018317"/>
    </source>
</evidence>
<dbReference type="PANTHER" id="PTHR14226:SF29">
    <property type="entry name" value="NEUROPATHY TARGET ESTERASE SWS"/>
    <property type="match status" value="1"/>
</dbReference>
<dbReference type="GO" id="GO:0016042">
    <property type="term" value="P:lipid catabolic process"/>
    <property type="evidence" value="ECO:0007669"/>
    <property type="project" value="UniProtKB-UniRule"/>
</dbReference>
<keyword evidence="7 13" id="KW-0378">Hydrolase</keyword>
<dbReference type="Pfam" id="PF24179">
    <property type="entry name" value="NTE_Ploop"/>
    <property type="match status" value="1"/>
</dbReference>
<evidence type="ECO:0000256" key="7">
    <source>
        <dbReference type="ARBA" id="ARBA00022801"/>
    </source>
</evidence>
<evidence type="ECO:0000256" key="14">
    <source>
        <dbReference type="RuleBase" id="RU362043"/>
    </source>
</evidence>
<dbReference type="GO" id="GO:0004622">
    <property type="term" value="F:phosphatidylcholine lysophospholipase activity"/>
    <property type="evidence" value="ECO:0007669"/>
    <property type="project" value="UniProtKB-EC"/>
</dbReference>
<dbReference type="InterPro" id="IPR056556">
    <property type="entry name" value="NTE1_P-loop_dom"/>
</dbReference>
<dbReference type="GO" id="GO:0005789">
    <property type="term" value="C:endoplasmic reticulum membrane"/>
    <property type="evidence" value="ECO:0007669"/>
    <property type="project" value="UniProtKB-SubCell"/>
</dbReference>
<feature type="compositionally biased region" description="Low complexity" evidence="15">
    <location>
        <begin position="605"/>
        <end position="615"/>
    </location>
</feature>
<evidence type="ECO:0000256" key="8">
    <source>
        <dbReference type="ARBA" id="ARBA00022824"/>
    </source>
</evidence>
<evidence type="ECO:0000256" key="13">
    <source>
        <dbReference type="PROSITE-ProRule" id="PRU01161"/>
    </source>
</evidence>
<dbReference type="Proteomes" id="UP001182556">
    <property type="component" value="Unassembled WGS sequence"/>
</dbReference>
<feature type="domain" description="Cyclic nucleotide-binding" evidence="16">
    <location>
        <begin position="807"/>
        <end position="854"/>
    </location>
</feature>
<keyword evidence="10 14" id="KW-1133">Transmembrane helix</keyword>
<feature type="active site" description="Proton acceptor" evidence="13">
    <location>
        <position position="1496"/>
    </location>
</feature>
<keyword evidence="12 14" id="KW-0472">Membrane</keyword>
<dbReference type="InterPro" id="IPR000595">
    <property type="entry name" value="cNMP-bd_dom"/>
</dbReference>
<evidence type="ECO:0000256" key="1">
    <source>
        <dbReference type="ARBA" id="ARBA00004586"/>
    </source>
</evidence>
<dbReference type="PROSITE" id="PS50042">
    <property type="entry name" value="CNMP_BINDING_3"/>
    <property type="match status" value="2"/>
</dbReference>
<keyword evidence="11 13" id="KW-0443">Lipid metabolism</keyword>
<keyword evidence="6" id="KW-0677">Repeat</keyword>
<evidence type="ECO:0000259" key="17">
    <source>
        <dbReference type="PROSITE" id="PS51635"/>
    </source>
</evidence>
<dbReference type="SUPFAM" id="SSF52151">
    <property type="entry name" value="FabD/lysophospholipase-like"/>
    <property type="match status" value="1"/>
</dbReference>
<name>A0AAD9L7Y8_PAPLA</name>
<evidence type="ECO:0000313" key="18">
    <source>
        <dbReference type="EMBL" id="KAK1925764.1"/>
    </source>
</evidence>
<keyword evidence="5 14" id="KW-0812">Transmembrane</keyword>
<dbReference type="Pfam" id="PF01734">
    <property type="entry name" value="Patatin"/>
    <property type="match status" value="1"/>
</dbReference>
<evidence type="ECO:0000256" key="15">
    <source>
        <dbReference type="SAM" id="MobiDB-lite"/>
    </source>
</evidence>
<feature type="region of interest" description="Disordered" evidence="15">
    <location>
        <begin position="651"/>
        <end position="670"/>
    </location>
</feature>
<feature type="region of interest" description="Disordered" evidence="15">
    <location>
        <begin position="238"/>
        <end position="412"/>
    </location>
</feature>
<dbReference type="SUPFAM" id="SSF51206">
    <property type="entry name" value="cAMP-binding domain-like"/>
    <property type="match status" value="3"/>
</dbReference>
<feature type="compositionally biased region" description="Polar residues" evidence="15">
    <location>
        <begin position="366"/>
        <end position="375"/>
    </location>
</feature>
<evidence type="ECO:0000256" key="6">
    <source>
        <dbReference type="ARBA" id="ARBA00022737"/>
    </source>
</evidence>
<feature type="compositionally biased region" description="Low complexity" evidence="15">
    <location>
        <begin position="865"/>
        <end position="886"/>
    </location>
</feature>
<feature type="region of interest" description="Disordered" evidence="15">
    <location>
        <begin position="557"/>
        <end position="581"/>
    </location>
</feature>
<dbReference type="Gene3D" id="2.60.120.10">
    <property type="entry name" value="Jelly Rolls"/>
    <property type="match status" value="2"/>
</dbReference>
<dbReference type="PANTHER" id="PTHR14226">
    <property type="entry name" value="NEUROPATHY TARGET ESTERASE/SWISS CHEESE D.MELANOGASTER"/>
    <property type="match status" value="1"/>
</dbReference>
<dbReference type="InterPro" id="IPR001423">
    <property type="entry name" value="LysoPLipase_patatin_CS"/>
</dbReference>
<feature type="domain" description="Cyclic nucleotide-binding" evidence="16">
    <location>
        <begin position="979"/>
        <end position="1080"/>
    </location>
</feature>
<dbReference type="Gene3D" id="3.40.1090.10">
    <property type="entry name" value="Cytosolic phospholipase A2 catalytic domain"/>
    <property type="match status" value="2"/>
</dbReference>
<protein>
    <recommendedName>
        <fullName evidence="4 14">Lysophospholipase NTE1</fullName>
        <ecNumber evidence="3 14">3.1.1.5</ecNumber>
    </recommendedName>
    <alternativeName>
        <fullName evidence="14">Intracellular phospholipase B</fullName>
    </alternativeName>
</protein>
<feature type="active site" description="Nucleophile" evidence="13">
    <location>
        <position position="1378"/>
    </location>
</feature>
<dbReference type="InterPro" id="IPR014710">
    <property type="entry name" value="RmlC-like_jellyroll"/>
</dbReference>
<dbReference type="PROSITE" id="PS51635">
    <property type="entry name" value="PNPLA"/>
    <property type="match status" value="1"/>
</dbReference>
<dbReference type="InterPro" id="IPR050301">
    <property type="entry name" value="NTE"/>
</dbReference>
<evidence type="ECO:0000256" key="12">
    <source>
        <dbReference type="ARBA" id="ARBA00023136"/>
    </source>
</evidence>
<accession>A0AAD9L7Y8</accession>
<keyword evidence="8 14" id="KW-0256">Endoplasmic reticulum</keyword>
<feature type="region of interest" description="Disordered" evidence="15">
    <location>
        <begin position="594"/>
        <end position="625"/>
    </location>
</feature>
<proteinExistence type="inferred from homology"/>
<dbReference type="EC" id="3.1.1.5" evidence="3 14"/>
<feature type="transmembrane region" description="Helical" evidence="14">
    <location>
        <begin position="64"/>
        <end position="84"/>
    </location>
</feature>
<feature type="compositionally biased region" description="Acidic residues" evidence="15">
    <location>
        <begin position="246"/>
        <end position="265"/>
    </location>
</feature>
<evidence type="ECO:0000256" key="2">
    <source>
        <dbReference type="ARBA" id="ARBA00006636"/>
    </source>
</evidence>
<dbReference type="CDD" id="cd00038">
    <property type="entry name" value="CAP_ED"/>
    <property type="match status" value="2"/>
</dbReference>
<keyword evidence="19" id="KW-1185">Reference proteome</keyword>
<evidence type="ECO:0000256" key="5">
    <source>
        <dbReference type="ARBA" id="ARBA00022692"/>
    </source>
</evidence>
<feature type="domain" description="PNPLA" evidence="17">
    <location>
        <begin position="1345"/>
        <end position="1509"/>
    </location>
</feature>
<comment type="similarity">
    <text evidence="2 14">Belongs to the NTE family.</text>
</comment>
<keyword evidence="9 13" id="KW-0442">Lipid degradation</keyword>
<dbReference type="FunFam" id="3.40.1090.10:FF:000007">
    <property type="entry name" value="Lysophospholipase NTE1"/>
    <property type="match status" value="1"/>
</dbReference>
<dbReference type="SMART" id="SM00100">
    <property type="entry name" value="cNMP"/>
    <property type="match status" value="1"/>
</dbReference>
<gene>
    <name evidence="18" type="ORF">DB88DRAFT_485012</name>
</gene>
<feature type="compositionally biased region" description="Polar residues" evidence="15">
    <location>
        <begin position="326"/>
        <end position="354"/>
    </location>
</feature>
<evidence type="ECO:0000256" key="11">
    <source>
        <dbReference type="ARBA" id="ARBA00023098"/>
    </source>
</evidence>
<comment type="subcellular location">
    <subcellularLocation>
        <location evidence="1 14">Endoplasmic reticulum membrane</location>
    </subcellularLocation>
</comment>
<comment type="function">
    <text evidence="14">Intracellular phospholipase B that catalyzes the double deacylation of phosphatidylcholine (PC) to glycerophosphocholine (GroPCho). Plays an important role in membrane lipid homeostasis.</text>
</comment>
<feature type="short sequence motif" description="DGA/G" evidence="13">
    <location>
        <begin position="1496"/>
        <end position="1498"/>
    </location>
</feature>
<reference evidence="18" key="1">
    <citation type="submission" date="2023-02" db="EMBL/GenBank/DDBJ databases">
        <title>Identification and recombinant expression of a fungal hydrolase from Papiliotrema laurentii that hydrolyzes apple cutin and clears colloidal polyester polyurethane.</title>
        <authorList>
            <consortium name="DOE Joint Genome Institute"/>
            <person name="Roman V.A."/>
            <person name="Bojanowski C."/>
            <person name="Crable B.R."/>
            <person name="Wagner D.N."/>
            <person name="Hung C.S."/>
            <person name="Nadeau L.J."/>
            <person name="Schratz L."/>
            <person name="Haridas S."/>
            <person name="Pangilinan J."/>
            <person name="Lipzen A."/>
            <person name="Na H."/>
            <person name="Yan M."/>
            <person name="Ng V."/>
            <person name="Grigoriev I.V."/>
            <person name="Spatafora J.W."/>
            <person name="Barlow D."/>
            <person name="Biffinger J."/>
            <person name="Kelley-Loughnane N."/>
            <person name="Varaljay V.A."/>
            <person name="Crookes-Goodson W.J."/>
        </authorList>
    </citation>
    <scope>NUCLEOTIDE SEQUENCE</scope>
    <source>
        <strain evidence="18">5307AH</strain>
    </source>
</reference>
<evidence type="ECO:0000256" key="9">
    <source>
        <dbReference type="ARBA" id="ARBA00022963"/>
    </source>
</evidence>
<feature type="short sequence motif" description="GXGXXG" evidence="13">
    <location>
        <begin position="1349"/>
        <end position="1354"/>
    </location>
</feature>
<comment type="catalytic activity">
    <reaction evidence="14">
        <text>a 1-acyl-sn-glycero-3-phosphocholine + H2O = sn-glycerol 3-phosphocholine + a fatty acid + H(+)</text>
        <dbReference type="Rhea" id="RHEA:15177"/>
        <dbReference type="ChEBI" id="CHEBI:15377"/>
        <dbReference type="ChEBI" id="CHEBI:15378"/>
        <dbReference type="ChEBI" id="CHEBI:16870"/>
        <dbReference type="ChEBI" id="CHEBI:28868"/>
        <dbReference type="ChEBI" id="CHEBI:58168"/>
        <dbReference type="EC" id="3.1.1.5"/>
    </reaction>
</comment>
<dbReference type="EMBL" id="JAODAN010000003">
    <property type="protein sequence ID" value="KAK1925764.1"/>
    <property type="molecule type" value="Genomic_DNA"/>
</dbReference>
<comment type="caution">
    <text evidence="18">The sequence shown here is derived from an EMBL/GenBank/DDBJ whole genome shotgun (WGS) entry which is preliminary data.</text>
</comment>
<feature type="region of interest" description="Disordered" evidence="15">
    <location>
        <begin position="859"/>
        <end position="890"/>
    </location>
</feature>
<dbReference type="InterPro" id="IPR018490">
    <property type="entry name" value="cNMP-bd_dom_sf"/>
</dbReference>
<dbReference type="Pfam" id="PF00027">
    <property type="entry name" value="cNMP_binding"/>
    <property type="match status" value="1"/>
</dbReference>
<dbReference type="InterPro" id="IPR016035">
    <property type="entry name" value="Acyl_Trfase/lysoPLipase"/>
</dbReference>
<feature type="transmembrane region" description="Helical" evidence="14">
    <location>
        <begin position="12"/>
        <end position="30"/>
    </location>
</feature>
<feature type="compositionally biased region" description="Basic residues" evidence="15">
    <location>
        <begin position="398"/>
        <end position="412"/>
    </location>
</feature>
<evidence type="ECO:0000256" key="10">
    <source>
        <dbReference type="ARBA" id="ARBA00022989"/>
    </source>
</evidence>
<evidence type="ECO:0000259" key="16">
    <source>
        <dbReference type="PROSITE" id="PS50042"/>
    </source>
</evidence>
<dbReference type="GO" id="GO:0046470">
    <property type="term" value="P:phosphatidylcholine metabolic process"/>
    <property type="evidence" value="ECO:0007669"/>
    <property type="project" value="InterPro"/>
</dbReference>
<dbReference type="PROSITE" id="PS01237">
    <property type="entry name" value="UPF0028"/>
    <property type="match status" value="1"/>
</dbReference>
<organism evidence="18 19">
    <name type="scientific">Papiliotrema laurentii</name>
    <name type="common">Cryptococcus laurentii</name>
    <dbReference type="NCBI Taxonomy" id="5418"/>
    <lineage>
        <taxon>Eukaryota</taxon>
        <taxon>Fungi</taxon>
        <taxon>Dikarya</taxon>
        <taxon>Basidiomycota</taxon>
        <taxon>Agaricomycotina</taxon>
        <taxon>Tremellomycetes</taxon>
        <taxon>Tremellales</taxon>
        <taxon>Rhynchogastremaceae</taxon>
        <taxon>Papiliotrema</taxon>
    </lineage>
</organism>
<sequence length="1650" mass="180093">MSSAIVPPETNGNPLVGLAVAVIRALLYVLDWVRSFVTSITITLPSLLYRILHYSFTISLGFPHLLGLFIASLIALTFLIRYRYLARYTQLKEPALPPPSPQALSTELLPQTDRALSDSRNRSSSFHNYLDDFLSAIRIFGYLEKPVFHELSRHLQTRRLAAGETLEIGGGDFWCVVDGNVQVFAPSNDGNSSSSSPIPGSRSSFNGYHLLNEVSTGGTLSSLLSILTLFTEDIKLSYTTPPETDSNNEDEEDPIGDQEEGEMEADTTITNDRSEEPGSRPNRSRANSDVSQLAADTLGSRVTSPTREIQNASPVKSHERKRASSVDGSETTAQDRSASPRAGTSTSLPATKSPSPVPHLLAPDLTNAQTSSSAPVSPRVKANESSAKRPIHRENSSKPKHSRTPKPGLRRTHTASKALEGTIARATVDTTLAVIPAEAFKKLTRKFPKASGTVVQVVLERFSRVTFMTAHKYLGLTREILKSETALNKLVSHPLPPEFYTGGGMNALRRKFHPEQAHHHHGHANNSTSAEASPMPGVHSRDYFNYVPASPTVRAPSLPSITPRMAMSPLDAGQGTKVMDRSTEDLPKLNIKESQEGQPSVAMPTAAAATFSPDTAARHSSKFVRRTSAMRKQVAAGDLAMSHISQADENGGAYYRPSAQTPGLPRMDTWRGRIPSSTIDLRDTDGMTIPSPIEDDEADLAELRDLVLLSIARSIGLAQTAEGQFDSLGRSSIAASVSALSTPNSPMFPPNTRTSRSPFGNVLDMMNASTQNDSMIGGMLREAAMHARQAEDDMSSISASVHDSVATGHDVNRAVLRDLEGNVDILFFKQGSTLVKEGERSPGIYFVIDGFLDVSAPCTHPNAETPRTTSSAGSTGSAGPASATSAFPNPSKRPFSAALGLDAPEAPNKSDAAHVRGADEQLYTVKPGGIAGYLASLCGTDSYVNITAKTDCFVGYLPAKALERILERRPVVLLTLAKRLLSLLSPLVLHIDAALDWMQLSGGQVLYEKGDKSTDFYIVINGRLRSLNEKDNAVEVLREYGQNDSIGELDVITSVPRSDTVHAIRDTELVRIPAALFDAVSTKHPATTVQFMRLIAGRVRRAMGEQALQTGRESGKLAPDVNLKTICIIGTNRSVPVAQFAGKLKTSLEDLGASTSYLDQGTVIRHLGRHAFARIGKLKVAGWLADQEQHFRTVLYVADTPPSSQWTLTCIRQADLVLILGMGDDPSLGEYEKLMLATKTTARKELILLHDERTVAPGSTRLWLKNRSWLHAHHHVELPGVVTPHKTTPTVHDPAAIAAFKHLRERVETRIKKYRGLRPLRPRRPAHMNDFARIARRITGKQIGLVLGGGGARGISHIGFIQALEEYGIPIDAIGGCSIGSFVGGLYARETDLLETTGRTKQFAGRMGSMWRILSDVTYPFVAYTTGHEFNRGIYKAFYNTHIEDFWIPFFANSTNITHSRMEVHRSGYAWRYVRASMTLAGLLPPLSDNGNLLVDGGYMDNTPIAPLRSMGIRDIIVIDVGAVDDTSPRNYGDSVSGWWIFLNKFNPFYERKVLSMTEVSGRLAYVSSAKQLEDVKTDPHCLYLAMPVQQFETLGGFKRFSEVFEVGLQAGRETLKKWKDEGKLPSGLVDDKKSQAVLSRGTRLRRMSI</sequence>
<evidence type="ECO:0000256" key="3">
    <source>
        <dbReference type="ARBA" id="ARBA00013274"/>
    </source>
</evidence>